<accession>A0A327KTG2</accession>
<keyword evidence="2" id="KW-1185">Reference proteome</keyword>
<gene>
    <name evidence="1" type="ORF">CH338_11905</name>
</gene>
<protein>
    <submittedName>
        <fullName evidence="1">Uncharacterized protein</fullName>
    </submittedName>
</protein>
<reference evidence="1 2" key="1">
    <citation type="submission" date="2017-07" db="EMBL/GenBank/DDBJ databases">
        <title>Draft Genome Sequences of Select Purple Nonsulfur Bacteria.</title>
        <authorList>
            <person name="Lasarre B."/>
            <person name="Mckinlay J.B."/>
        </authorList>
    </citation>
    <scope>NUCLEOTIDE SEQUENCE [LARGE SCALE GENOMIC DNA]</scope>
    <source>
        <strain evidence="1 2">DSM 11907</strain>
    </source>
</reference>
<sequence>MTIVMARCPYRDQPVSTGIEIDAAAFAAMPESLVLARCPLCGLEHVWWKSETWLEPAGHASPVETPSD</sequence>
<dbReference type="OrthoDB" id="7961263at2"/>
<organism evidence="1 2">
    <name type="scientific">Rhodoplanes elegans</name>
    <dbReference type="NCBI Taxonomy" id="29408"/>
    <lineage>
        <taxon>Bacteria</taxon>
        <taxon>Pseudomonadati</taxon>
        <taxon>Pseudomonadota</taxon>
        <taxon>Alphaproteobacteria</taxon>
        <taxon>Hyphomicrobiales</taxon>
        <taxon>Nitrobacteraceae</taxon>
        <taxon>Rhodoplanes</taxon>
    </lineage>
</organism>
<name>A0A327KTG2_9BRAD</name>
<comment type="caution">
    <text evidence="1">The sequence shown here is derived from an EMBL/GenBank/DDBJ whole genome shotgun (WGS) entry which is preliminary data.</text>
</comment>
<dbReference type="Proteomes" id="UP000248863">
    <property type="component" value="Unassembled WGS sequence"/>
</dbReference>
<evidence type="ECO:0000313" key="1">
    <source>
        <dbReference type="EMBL" id="RAI38678.1"/>
    </source>
</evidence>
<dbReference type="RefSeq" id="WP_111357393.1">
    <property type="nucleotide sequence ID" value="NZ_NHSK01000218.1"/>
</dbReference>
<evidence type="ECO:0000313" key="2">
    <source>
        <dbReference type="Proteomes" id="UP000248863"/>
    </source>
</evidence>
<proteinExistence type="predicted"/>
<dbReference type="EMBL" id="NPEU01000113">
    <property type="protein sequence ID" value="RAI38678.1"/>
    <property type="molecule type" value="Genomic_DNA"/>
</dbReference>
<dbReference type="AlphaFoldDB" id="A0A327KTG2"/>